<evidence type="ECO:0000313" key="3">
    <source>
        <dbReference type="EMBL" id="GAA4335188.1"/>
    </source>
</evidence>
<dbReference type="InterPro" id="IPR018392">
    <property type="entry name" value="LysM"/>
</dbReference>
<evidence type="ECO:0000256" key="1">
    <source>
        <dbReference type="SAM" id="MobiDB-lite"/>
    </source>
</evidence>
<dbReference type="InterPro" id="IPR013783">
    <property type="entry name" value="Ig-like_fold"/>
</dbReference>
<evidence type="ECO:0000259" key="2">
    <source>
        <dbReference type="PROSITE" id="PS51782"/>
    </source>
</evidence>
<feature type="region of interest" description="Disordered" evidence="1">
    <location>
        <begin position="418"/>
        <end position="449"/>
    </location>
</feature>
<dbReference type="SUPFAM" id="SSF49265">
    <property type="entry name" value="Fibronectin type III"/>
    <property type="match status" value="1"/>
</dbReference>
<name>A0ABP8H6X0_9BURK</name>
<dbReference type="EMBL" id="BAABFO010000013">
    <property type="protein sequence ID" value="GAA4335188.1"/>
    <property type="molecule type" value="Genomic_DNA"/>
</dbReference>
<comment type="caution">
    <text evidence="3">The sequence shown here is derived from an EMBL/GenBank/DDBJ whole genome shotgun (WGS) entry which is preliminary data.</text>
</comment>
<dbReference type="Pfam" id="PF04773">
    <property type="entry name" value="FecR"/>
    <property type="match status" value="1"/>
</dbReference>
<keyword evidence="4" id="KW-1185">Reference proteome</keyword>
<dbReference type="CDD" id="cd00118">
    <property type="entry name" value="LysM"/>
    <property type="match status" value="1"/>
</dbReference>
<dbReference type="PROSITE" id="PS51782">
    <property type="entry name" value="LYSM"/>
    <property type="match status" value="1"/>
</dbReference>
<protein>
    <submittedName>
        <fullName evidence="3">FecR domain-containing protein</fullName>
    </submittedName>
</protein>
<sequence length="543" mass="57720">MWLAAQAAGAADAPPLTHVVRPGDTLYGLAESYLEDPLLWPELQRANDVPNPRRLEPGSTITIPADLLDRTRGASVVHVSGAVTLVRDGAGQALAVGMRVRDGDVVRTEQSGFATLELLDGSVVRITGDSELQMHRARYMIRSKRADTVLDLGRGRVESSVTPQAPGGSRFRVRTPLMAAGVRGTEFGVSLTAGGAMTADVLDGSVQLLDRDAAARVAPPASGGTLVAAGQGVAVTGAGASAPVPLLPAPDLGAIPELQQRPLIDLSFPAVPGAASYRGFLSRDAQLDFVVANAVFPGPRLRFEGIDDGDYVAVVRAIDANGIEGRPSIRAFRLKARPEPPVTLAPQDGGEVSGGTVTLRWTTGAGAGGYDVQLARDPRFADLLLDRHDAGDGSLETPQLPSGVYYWRVRTYRLDATGQADAGPYGDPRKFSMRREAAPPSAPEQHGDELLFRWDGEPGQRYLLQIGRDPEFTSIVQEIRTGERQATLGGLEGGTYYLRVQATDPDGYVRRFTTPQRFRVLNVVRSGSGQPLNASDGSAVDRP</sequence>
<dbReference type="SUPFAM" id="SSF54106">
    <property type="entry name" value="LysM domain"/>
    <property type="match status" value="1"/>
</dbReference>
<dbReference type="Gene3D" id="3.10.350.10">
    <property type="entry name" value="LysM domain"/>
    <property type="match status" value="1"/>
</dbReference>
<dbReference type="InterPro" id="IPR036779">
    <property type="entry name" value="LysM_dom_sf"/>
</dbReference>
<dbReference type="PIRSF" id="PIRSF029644">
    <property type="entry name" value="UCP029644"/>
    <property type="match status" value="1"/>
</dbReference>
<dbReference type="Pfam" id="PF01476">
    <property type="entry name" value="LysM"/>
    <property type="match status" value="1"/>
</dbReference>
<dbReference type="InterPro" id="IPR036116">
    <property type="entry name" value="FN3_sf"/>
</dbReference>
<gene>
    <name evidence="3" type="ORF">GCM10023144_28160</name>
</gene>
<dbReference type="SMART" id="SM00257">
    <property type="entry name" value="LysM"/>
    <property type="match status" value="1"/>
</dbReference>
<dbReference type="Gene3D" id="2.60.120.1440">
    <property type="match status" value="1"/>
</dbReference>
<accession>A0ABP8H6X0</accession>
<dbReference type="InterPro" id="IPR016930">
    <property type="entry name" value="UCP029644"/>
</dbReference>
<feature type="domain" description="LysM" evidence="2">
    <location>
        <begin position="16"/>
        <end position="63"/>
    </location>
</feature>
<dbReference type="PANTHER" id="PTHR38731">
    <property type="entry name" value="LIPL45-RELATED LIPOPROTEIN-RELATED"/>
    <property type="match status" value="1"/>
</dbReference>
<evidence type="ECO:0000313" key="4">
    <source>
        <dbReference type="Proteomes" id="UP001501671"/>
    </source>
</evidence>
<feature type="compositionally biased region" description="Basic and acidic residues" evidence="1">
    <location>
        <begin position="427"/>
        <end position="437"/>
    </location>
</feature>
<dbReference type="Proteomes" id="UP001501671">
    <property type="component" value="Unassembled WGS sequence"/>
</dbReference>
<reference evidence="4" key="1">
    <citation type="journal article" date="2019" name="Int. J. Syst. Evol. Microbiol.">
        <title>The Global Catalogue of Microorganisms (GCM) 10K type strain sequencing project: providing services to taxonomists for standard genome sequencing and annotation.</title>
        <authorList>
            <consortium name="The Broad Institute Genomics Platform"/>
            <consortium name="The Broad Institute Genome Sequencing Center for Infectious Disease"/>
            <person name="Wu L."/>
            <person name="Ma J."/>
        </authorList>
    </citation>
    <scope>NUCLEOTIDE SEQUENCE [LARGE SCALE GENOMIC DNA]</scope>
    <source>
        <strain evidence="4">JCM 17666</strain>
    </source>
</reference>
<proteinExistence type="predicted"/>
<dbReference type="InterPro" id="IPR006860">
    <property type="entry name" value="FecR"/>
</dbReference>
<dbReference type="Gene3D" id="2.60.40.10">
    <property type="entry name" value="Immunoglobulins"/>
    <property type="match status" value="2"/>
</dbReference>
<organism evidence="3 4">
    <name type="scientific">Pigmentiphaga soli</name>
    <dbReference type="NCBI Taxonomy" id="1007095"/>
    <lineage>
        <taxon>Bacteria</taxon>
        <taxon>Pseudomonadati</taxon>
        <taxon>Pseudomonadota</taxon>
        <taxon>Betaproteobacteria</taxon>
        <taxon>Burkholderiales</taxon>
        <taxon>Alcaligenaceae</taxon>
        <taxon>Pigmentiphaga</taxon>
    </lineage>
</organism>